<accession>S7Q509</accession>
<dbReference type="HOGENOM" id="CLU_809202_0_0_1"/>
<dbReference type="KEGG" id="gtr:GLOTRDRAFT_139145"/>
<keyword evidence="3" id="KW-1185">Reference proteome</keyword>
<reference evidence="2 3" key="1">
    <citation type="journal article" date="2012" name="Science">
        <title>The Paleozoic origin of enzymatic lignin decomposition reconstructed from 31 fungal genomes.</title>
        <authorList>
            <person name="Floudas D."/>
            <person name="Binder M."/>
            <person name="Riley R."/>
            <person name="Barry K."/>
            <person name="Blanchette R.A."/>
            <person name="Henrissat B."/>
            <person name="Martinez A.T."/>
            <person name="Otillar R."/>
            <person name="Spatafora J.W."/>
            <person name="Yadav J.S."/>
            <person name="Aerts A."/>
            <person name="Benoit I."/>
            <person name="Boyd A."/>
            <person name="Carlson A."/>
            <person name="Copeland A."/>
            <person name="Coutinho P.M."/>
            <person name="de Vries R.P."/>
            <person name="Ferreira P."/>
            <person name="Findley K."/>
            <person name="Foster B."/>
            <person name="Gaskell J."/>
            <person name="Glotzer D."/>
            <person name="Gorecki P."/>
            <person name="Heitman J."/>
            <person name="Hesse C."/>
            <person name="Hori C."/>
            <person name="Igarashi K."/>
            <person name="Jurgens J.A."/>
            <person name="Kallen N."/>
            <person name="Kersten P."/>
            <person name="Kohler A."/>
            <person name="Kuees U."/>
            <person name="Kumar T.K.A."/>
            <person name="Kuo A."/>
            <person name="LaButti K."/>
            <person name="Larrondo L.F."/>
            <person name="Lindquist E."/>
            <person name="Ling A."/>
            <person name="Lombard V."/>
            <person name="Lucas S."/>
            <person name="Lundell T."/>
            <person name="Martin R."/>
            <person name="McLaughlin D.J."/>
            <person name="Morgenstern I."/>
            <person name="Morin E."/>
            <person name="Murat C."/>
            <person name="Nagy L.G."/>
            <person name="Nolan M."/>
            <person name="Ohm R.A."/>
            <person name="Patyshakuliyeva A."/>
            <person name="Rokas A."/>
            <person name="Ruiz-Duenas F.J."/>
            <person name="Sabat G."/>
            <person name="Salamov A."/>
            <person name="Samejima M."/>
            <person name="Schmutz J."/>
            <person name="Slot J.C."/>
            <person name="St John F."/>
            <person name="Stenlid J."/>
            <person name="Sun H."/>
            <person name="Sun S."/>
            <person name="Syed K."/>
            <person name="Tsang A."/>
            <person name="Wiebenga A."/>
            <person name="Young D."/>
            <person name="Pisabarro A."/>
            <person name="Eastwood D.C."/>
            <person name="Martin F."/>
            <person name="Cullen D."/>
            <person name="Grigoriev I.V."/>
            <person name="Hibbett D.S."/>
        </authorList>
    </citation>
    <scope>NUCLEOTIDE SEQUENCE [LARGE SCALE GENOMIC DNA]</scope>
    <source>
        <strain evidence="2 3">ATCC 11539</strain>
    </source>
</reference>
<proteinExistence type="predicted"/>
<dbReference type="GeneID" id="19304176"/>
<feature type="compositionally biased region" description="Low complexity" evidence="1">
    <location>
        <begin position="50"/>
        <end position="67"/>
    </location>
</feature>
<dbReference type="Proteomes" id="UP000030669">
    <property type="component" value="Unassembled WGS sequence"/>
</dbReference>
<feature type="region of interest" description="Disordered" evidence="1">
    <location>
        <begin position="44"/>
        <end position="67"/>
    </location>
</feature>
<sequence length="317" mass="35142">MAQYYSTSALTSRLNTNTAFTASRAPVLDEEDLNQSIYIFPNPSSLQGTSRSRSPSVSLSVTPSSPFTPSSAFSGISDYDWSRSAASPSRHATASESGGRGRGVSVTTAADELQVEAWNWEDEEYSSQDLEDEVDRRSRWDILSRGDSSRRLRTDSDASPSSVSFTISSLSPSMLSMKSPIRSRVDSLRRTRSRSQVTRRYDTAAPHPAIRIPLFSFISSFLSIDESTVHLIRHTPGTSVLFPSSPHDNASEGSTLDDPPQHVHGLSRLFPSSSSEDDHSIALKKGLGIMYEKDEEARIEEDGDWIIWRWMRWAVGQ</sequence>
<evidence type="ECO:0000313" key="3">
    <source>
        <dbReference type="Proteomes" id="UP000030669"/>
    </source>
</evidence>
<feature type="region of interest" description="Disordered" evidence="1">
    <location>
        <begin position="242"/>
        <end position="278"/>
    </location>
</feature>
<organism evidence="2 3">
    <name type="scientific">Gloeophyllum trabeum (strain ATCC 11539 / FP-39264 / Madison 617)</name>
    <name type="common">Brown rot fungus</name>
    <dbReference type="NCBI Taxonomy" id="670483"/>
    <lineage>
        <taxon>Eukaryota</taxon>
        <taxon>Fungi</taxon>
        <taxon>Dikarya</taxon>
        <taxon>Basidiomycota</taxon>
        <taxon>Agaricomycotina</taxon>
        <taxon>Agaricomycetes</taxon>
        <taxon>Gloeophyllales</taxon>
        <taxon>Gloeophyllaceae</taxon>
        <taxon>Gloeophyllum</taxon>
    </lineage>
</organism>
<dbReference type="OrthoDB" id="3262135at2759"/>
<gene>
    <name evidence="2" type="ORF">GLOTRDRAFT_139145</name>
</gene>
<dbReference type="OMA" id="NEAYNDQ"/>
<feature type="compositionally biased region" description="Polar residues" evidence="1">
    <location>
        <begin position="242"/>
        <end position="254"/>
    </location>
</feature>
<protein>
    <submittedName>
        <fullName evidence="2">Uncharacterized protein</fullName>
    </submittedName>
</protein>
<dbReference type="AlphaFoldDB" id="S7Q509"/>
<dbReference type="EMBL" id="KB469303">
    <property type="protein sequence ID" value="EPQ54597.1"/>
    <property type="molecule type" value="Genomic_DNA"/>
</dbReference>
<evidence type="ECO:0000313" key="2">
    <source>
        <dbReference type="EMBL" id="EPQ54597.1"/>
    </source>
</evidence>
<evidence type="ECO:0000256" key="1">
    <source>
        <dbReference type="SAM" id="MobiDB-lite"/>
    </source>
</evidence>
<name>S7Q509_GLOTA</name>
<dbReference type="RefSeq" id="XP_007866878.1">
    <property type="nucleotide sequence ID" value="XM_007868687.1"/>
</dbReference>